<reference evidence="7" key="1">
    <citation type="submission" date="2018-05" db="EMBL/GenBank/DDBJ databases">
        <authorList>
            <person name="Lanie J.A."/>
            <person name="Ng W.-L."/>
            <person name="Kazmierczak K.M."/>
            <person name="Andrzejewski T.M."/>
            <person name="Davidsen T.M."/>
            <person name="Wayne K.J."/>
            <person name="Tettelin H."/>
            <person name="Glass J.I."/>
            <person name="Rusch D."/>
            <person name="Podicherti R."/>
            <person name="Tsui H.-C.T."/>
            <person name="Winkler M.E."/>
        </authorList>
    </citation>
    <scope>NUCLEOTIDE SEQUENCE</scope>
</reference>
<evidence type="ECO:0000256" key="5">
    <source>
        <dbReference type="ARBA" id="ARBA00022695"/>
    </source>
</evidence>
<dbReference type="HAMAP" id="MF_00108">
    <property type="entry name" value="IspD"/>
    <property type="match status" value="1"/>
</dbReference>
<evidence type="ECO:0000256" key="3">
    <source>
        <dbReference type="ARBA" id="ARBA00012526"/>
    </source>
</evidence>
<dbReference type="PANTHER" id="PTHR32125:SF4">
    <property type="entry name" value="2-C-METHYL-D-ERYTHRITOL 4-PHOSPHATE CYTIDYLYLTRANSFERASE, CHLOROPLASTIC"/>
    <property type="match status" value="1"/>
</dbReference>
<feature type="non-terminal residue" evidence="7">
    <location>
        <position position="1"/>
    </location>
</feature>
<dbReference type="PANTHER" id="PTHR32125">
    <property type="entry name" value="2-C-METHYL-D-ERYTHRITOL 4-PHOSPHATE CYTIDYLYLTRANSFERASE, CHLOROPLASTIC"/>
    <property type="match status" value="1"/>
</dbReference>
<evidence type="ECO:0000256" key="2">
    <source>
        <dbReference type="ARBA" id="ARBA00009789"/>
    </source>
</evidence>
<gene>
    <name evidence="7" type="ORF">METZ01_LOCUS64887</name>
</gene>
<dbReference type="InterPro" id="IPR018294">
    <property type="entry name" value="ISPD_synthase_CS"/>
</dbReference>
<comment type="pathway">
    <text evidence="1">Isoprenoid biosynthesis; isopentenyl diphosphate biosynthesis via DXP pathway; isopentenyl diphosphate from 1-deoxy-D-xylulose 5-phosphate: step 2/6.</text>
</comment>
<accession>A0A381TDL6</accession>
<dbReference type="EC" id="2.7.7.60" evidence="3"/>
<dbReference type="GO" id="GO:0050518">
    <property type="term" value="F:2-C-methyl-D-erythritol 4-phosphate cytidylyltransferase activity"/>
    <property type="evidence" value="ECO:0007669"/>
    <property type="project" value="UniProtKB-EC"/>
</dbReference>
<dbReference type="InterPro" id="IPR050088">
    <property type="entry name" value="IspD/TarI_cytidylyltransf_bact"/>
</dbReference>
<dbReference type="AlphaFoldDB" id="A0A381TDL6"/>
<evidence type="ECO:0000256" key="6">
    <source>
        <dbReference type="ARBA" id="ARBA00023229"/>
    </source>
</evidence>
<organism evidence="7">
    <name type="scientific">marine metagenome</name>
    <dbReference type="NCBI Taxonomy" id="408172"/>
    <lineage>
        <taxon>unclassified sequences</taxon>
        <taxon>metagenomes</taxon>
        <taxon>ecological metagenomes</taxon>
    </lineage>
</organism>
<evidence type="ECO:0000256" key="4">
    <source>
        <dbReference type="ARBA" id="ARBA00022679"/>
    </source>
</evidence>
<evidence type="ECO:0000313" key="7">
    <source>
        <dbReference type="EMBL" id="SVA12033.1"/>
    </source>
</evidence>
<dbReference type="UniPathway" id="UPA00056">
    <property type="reaction ID" value="UER00093"/>
</dbReference>
<comment type="similarity">
    <text evidence="2">Belongs to the IspD/TarI cytidylyltransferase family. IspD subfamily.</text>
</comment>
<dbReference type="GO" id="GO:0019288">
    <property type="term" value="P:isopentenyl diphosphate biosynthetic process, methylerythritol 4-phosphate pathway"/>
    <property type="evidence" value="ECO:0007669"/>
    <property type="project" value="UniProtKB-UniPathway"/>
</dbReference>
<keyword evidence="6" id="KW-0414">Isoprene biosynthesis</keyword>
<keyword evidence="4" id="KW-0808">Transferase</keyword>
<dbReference type="SUPFAM" id="SSF53448">
    <property type="entry name" value="Nucleotide-diphospho-sugar transferases"/>
    <property type="match status" value="1"/>
</dbReference>
<dbReference type="InterPro" id="IPR034683">
    <property type="entry name" value="IspD/TarI"/>
</dbReference>
<dbReference type="PROSITE" id="PS01295">
    <property type="entry name" value="ISPD"/>
    <property type="match status" value="1"/>
</dbReference>
<evidence type="ECO:0000256" key="1">
    <source>
        <dbReference type="ARBA" id="ARBA00004787"/>
    </source>
</evidence>
<dbReference type="InterPro" id="IPR029044">
    <property type="entry name" value="Nucleotide-diphossugar_trans"/>
</dbReference>
<dbReference type="InterPro" id="IPR001228">
    <property type="entry name" value="IspD"/>
</dbReference>
<dbReference type="Pfam" id="PF01128">
    <property type="entry name" value="IspD"/>
    <property type="match status" value="1"/>
</dbReference>
<sequence>VSIWTVVVAAGAGERFGGDKQAADLAGRAVVARSVAAASSVSDGVVVVVSAERREAVADLVSGVDGVEAIVDGGATRSASVRCGLAVVPAAAEVVLVHDGARPLATPELFRRVVEAVLAGADAVVPGVPVADSLRTTDGRVMGRDGVIAVQTPQGFSAECLRAAHAGGDEASDDATLVEASGGTVVVVEGDPANLKITRPIDLELAVLELDRATGGSSHA</sequence>
<keyword evidence="5" id="KW-0548">Nucleotidyltransferase</keyword>
<dbReference type="Gene3D" id="3.90.550.10">
    <property type="entry name" value="Spore Coat Polysaccharide Biosynthesis Protein SpsA, Chain A"/>
    <property type="match status" value="1"/>
</dbReference>
<name>A0A381TDL6_9ZZZZ</name>
<proteinExistence type="inferred from homology"/>
<dbReference type="EMBL" id="UINC01004129">
    <property type="protein sequence ID" value="SVA12033.1"/>
    <property type="molecule type" value="Genomic_DNA"/>
</dbReference>
<protein>
    <recommendedName>
        <fullName evidence="3">2-C-methyl-D-erythritol 4-phosphate cytidylyltransferase</fullName>
        <ecNumber evidence="3">2.7.7.60</ecNumber>
    </recommendedName>
</protein>